<dbReference type="InterPro" id="IPR008733">
    <property type="entry name" value="PEX11"/>
</dbReference>
<dbReference type="STRING" id="763407.A0A162TDL2"/>
<reference evidence="6" key="1">
    <citation type="submission" date="2015-06" db="EMBL/GenBank/DDBJ databases">
        <title>Expansion of signal transduction pathways in fungi by whole-genome duplication.</title>
        <authorList>
            <consortium name="DOE Joint Genome Institute"/>
            <person name="Corrochano L.M."/>
            <person name="Kuo A."/>
            <person name="Marcet-Houben M."/>
            <person name="Polaino S."/>
            <person name="Salamov A."/>
            <person name="Villalobos J.M."/>
            <person name="Alvarez M.I."/>
            <person name="Avalos J."/>
            <person name="Benito E.P."/>
            <person name="Benoit I."/>
            <person name="Burger G."/>
            <person name="Camino L.P."/>
            <person name="Canovas D."/>
            <person name="Cerda-Olmedo E."/>
            <person name="Cheng J.-F."/>
            <person name="Dominguez A."/>
            <person name="Elias M."/>
            <person name="Eslava A.P."/>
            <person name="Glaser F."/>
            <person name="Grimwood J."/>
            <person name="Gutierrez G."/>
            <person name="Heitman J."/>
            <person name="Henrissat B."/>
            <person name="Iturriaga E.A."/>
            <person name="Lang B.F."/>
            <person name="Lavin J.L."/>
            <person name="Lee S."/>
            <person name="Li W."/>
            <person name="Lindquist E."/>
            <person name="Lopez-Garcia S."/>
            <person name="Luque E.M."/>
            <person name="Marcos A.T."/>
            <person name="Martin J."/>
            <person name="McCluskey K."/>
            <person name="Medina H.R."/>
            <person name="Miralles-Duran A."/>
            <person name="Miyazaki A."/>
            <person name="Munoz-Torres E."/>
            <person name="Oguiza J.A."/>
            <person name="Ohm R."/>
            <person name="Olmedo M."/>
            <person name="Orejas M."/>
            <person name="Ortiz-Castellanos L."/>
            <person name="Pisabarro A.G."/>
            <person name="Rodriguez-Romero J."/>
            <person name="Ruiz-Herrera J."/>
            <person name="Ruiz-Vazquez R."/>
            <person name="Sanz C."/>
            <person name="Schackwitz W."/>
            <person name="Schmutz J."/>
            <person name="Shahriari M."/>
            <person name="Shelest E."/>
            <person name="Silva-Franco F."/>
            <person name="Soanes D."/>
            <person name="Syed K."/>
            <person name="Tagua V.G."/>
            <person name="Talbot N.J."/>
            <person name="Thon M."/>
            <person name="De vries R.P."/>
            <person name="Wiebenga A."/>
            <person name="Yadav J.S."/>
            <person name="Braun E.L."/>
            <person name="Baker S."/>
            <person name="Garre V."/>
            <person name="Horwitz B."/>
            <person name="Torres-Martinez S."/>
            <person name="Idnurm A."/>
            <person name="Herrera-Estrella A."/>
            <person name="Gabaldon T."/>
            <person name="Grigoriev I.V."/>
        </authorList>
    </citation>
    <scope>NUCLEOTIDE SEQUENCE [LARGE SCALE GENOMIC DNA]</scope>
    <source>
        <strain evidence="6">NRRL 1555(-)</strain>
    </source>
</reference>
<keyword evidence="2" id="KW-0472">Membrane</keyword>
<comment type="subcellular location">
    <subcellularLocation>
        <location evidence="4">Peroxisome membrane</location>
    </subcellularLocation>
</comment>
<dbReference type="GO" id="GO:0016559">
    <property type="term" value="P:peroxisome fission"/>
    <property type="evidence" value="ECO:0007669"/>
    <property type="project" value="InterPro"/>
</dbReference>
<dbReference type="AlphaFoldDB" id="A0A162TDL2"/>
<dbReference type="PANTHER" id="PTHR12652">
    <property type="entry name" value="PEROXISOMAL BIOGENESIS FACTOR 11"/>
    <property type="match status" value="1"/>
</dbReference>
<proteinExistence type="predicted"/>
<keyword evidence="1" id="KW-0962">Peroxisome biogenesis</keyword>
<dbReference type="OrthoDB" id="411017at2759"/>
<evidence type="ECO:0000313" key="5">
    <source>
        <dbReference type="EMBL" id="OAD66283.1"/>
    </source>
</evidence>
<organism evidence="5 6">
    <name type="scientific">Phycomyces blakesleeanus (strain ATCC 8743b / DSM 1359 / FGSC 10004 / NBRC 33097 / NRRL 1555)</name>
    <dbReference type="NCBI Taxonomy" id="763407"/>
    <lineage>
        <taxon>Eukaryota</taxon>
        <taxon>Fungi</taxon>
        <taxon>Fungi incertae sedis</taxon>
        <taxon>Mucoromycota</taxon>
        <taxon>Mucoromycotina</taxon>
        <taxon>Mucoromycetes</taxon>
        <taxon>Mucorales</taxon>
        <taxon>Phycomycetaceae</taxon>
        <taxon>Phycomyces</taxon>
    </lineage>
</organism>
<dbReference type="Proteomes" id="UP000077315">
    <property type="component" value="Unassembled WGS sequence"/>
</dbReference>
<evidence type="ECO:0000256" key="2">
    <source>
        <dbReference type="ARBA" id="ARBA00023136"/>
    </source>
</evidence>
<dbReference type="InParanoid" id="A0A162TDL2"/>
<dbReference type="VEuPathDB" id="FungiDB:PHYBLDRAFT_175339"/>
<accession>A0A162TDL2</accession>
<dbReference type="Pfam" id="PF05648">
    <property type="entry name" value="PEX11"/>
    <property type="match status" value="1"/>
</dbReference>
<dbReference type="GO" id="GO:0005778">
    <property type="term" value="C:peroxisomal membrane"/>
    <property type="evidence" value="ECO:0007669"/>
    <property type="project" value="UniProtKB-SubCell"/>
</dbReference>
<dbReference type="EMBL" id="KV441004">
    <property type="protein sequence ID" value="OAD66283.1"/>
    <property type="molecule type" value="Genomic_DNA"/>
</dbReference>
<dbReference type="RefSeq" id="XP_018284323.1">
    <property type="nucleotide sequence ID" value="XM_018437472.1"/>
</dbReference>
<sequence length="247" mass="27499">MATIVKTTQTIQSLHSNPPKLDAPPDIITNRTIAQHVPSRKSVFATVQTILLLFDGRDKALKTIQYTFKVLIHHNVLHSKLWPTMTSKLSLTRRVLRLGTALGPIRILTASLVPPTQNLLLLNTITNNLADDVVCFYKLSLINPVLGKQAQKTAHYCWFISIIADLKSACSALWRLQPISHDQDRSYKNHQDDVWMASVSIVKLVADGVFCACDIWQPSFSGTAQAWSGLISSVLAGYKLWHKSSTT</sequence>
<evidence type="ECO:0000256" key="3">
    <source>
        <dbReference type="ARBA" id="ARBA00023140"/>
    </source>
</evidence>
<gene>
    <name evidence="5" type="ORF">PHYBLDRAFT_175339</name>
</gene>
<dbReference type="PANTHER" id="PTHR12652:SF19">
    <property type="entry name" value="PEROXISOMAL BIOGENESIS FACTOR 11"/>
    <property type="match status" value="1"/>
</dbReference>
<name>A0A162TDL2_PHYB8</name>
<dbReference type="GeneID" id="28998378"/>
<protein>
    <recommendedName>
        <fullName evidence="7">Peroxisomal biogenesis factor 11</fullName>
    </recommendedName>
</protein>
<evidence type="ECO:0000256" key="1">
    <source>
        <dbReference type="ARBA" id="ARBA00022593"/>
    </source>
</evidence>
<evidence type="ECO:0000313" key="6">
    <source>
        <dbReference type="Proteomes" id="UP000077315"/>
    </source>
</evidence>
<keyword evidence="3" id="KW-0576">Peroxisome</keyword>
<evidence type="ECO:0000256" key="4">
    <source>
        <dbReference type="ARBA" id="ARBA00046271"/>
    </source>
</evidence>
<keyword evidence="6" id="KW-1185">Reference proteome</keyword>
<evidence type="ECO:0008006" key="7">
    <source>
        <dbReference type="Google" id="ProtNLM"/>
    </source>
</evidence>